<gene>
    <name evidence="2" type="ORF">OD459_12185</name>
</gene>
<protein>
    <submittedName>
        <fullName evidence="2">Protein-glutamate O-methyltransferase CheR</fullName>
    </submittedName>
</protein>
<dbReference type="PANTHER" id="PTHR24422:SF8">
    <property type="entry name" value="CHEMOTAXIS PROTEIN"/>
    <property type="match status" value="1"/>
</dbReference>
<dbReference type="SUPFAM" id="SSF47757">
    <property type="entry name" value="Chemotaxis receptor methyltransferase CheR, N-terminal domain"/>
    <property type="match status" value="1"/>
</dbReference>
<dbReference type="InterPro" id="IPR000780">
    <property type="entry name" value="CheR_MeTrfase"/>
</dbReference>
<accession>A0AA46PM26</accession>
<dbReference type="Pfam" id="PF01739">
    <property type="entry name" value="CheR"/>
    <property type="match status" value="1"/>
</dbReference>
<dbReference type="InterPro" id="IPR022642">
    <property type="entry name" value="CheR_C"/>
</dbReference>
<dbReference type="Gene3D" id="3.40.50.150">
    <property type="entry name" value="Vaccinia Virus protein VP39"/>
    <property type="match status" value="1"/>
</dbReference>
<dbReference type="SMART" id="SM00138">
    <property type="entry name" value="MeTrc"/>
    <property type="match status" value="1"/>
</dbReference>
<dbReference type="SUPFAM" id="SSF53335">
    <property type="entry name" value="S-adenosyl-L-methionine-dependent methyltransferases"/>
    <property type="match status" value="1"/>
</dbReference>
<evidence type="ECO:0000313" key="2">
    <source>
        <dbReference type="EMBL" id="UYG97708.1"/>
    </source>
</evidence>
<dbReference type="AlphaFoldDB" id="A0AA46PM26"/>
<organism evidence="2 3">
    <name type="scientific">Cytobacillus firmus</name>
    <name type="common">Bacillus firmus</name>
    <dbReference type="NCBI Taxonomy" id="1399"/>
    <lineage>
        <taxon>Bacteria</taxon>
        <taxon>Bacillati</taxon>
        <taxon>Bacillota</taxon>
        <taxon>Bacilli</taxon>
        <taxon>Bacillales</taxon>
        <taxon>Bacillaceae</taxon>
        <taxon>Cytobacillus</taxon>
    </lineage>
</organism>
<sequence length="275" mass="31925">MKELKKEELEIELLLKAIYSLSGYDFRQYMRSSIARRIQARLSRDRLPSITSLTEKVIHEEGYLQKVLSDFSINVTEMFRDPSFFKAFRNEVVPMLRELPEIRIWHAGCSTGEEAYSMSILMEEEGLGERTKIYATDINEKVLKKAESGIIPLQKMQLYTKNYIMAGGKKSFSEYYTTDCEAAYLNASLLDRMVFAQHNLVTDGSFNEFHVIMCRNVMIYFNTDLQSHVFNLFNESLSMGGFLGLGSKEALRMEYPLFEEISLQEKIFRKVSHVK</sequence>
<dbReference type="PANTHER" id="PTHR24422">
    <property type="entry name" value="CHEMOTAXIS PROTEIN METHYLTRANSFERASE"/>
    <property type="match status" value="1"/>
</dbReference>
<dbReference type="GO" id="GO:0008757">
    <property type="term" value="F:S-adenosylmethionine-dependent methyltransferase activity"/>
    <property type="evidence" value="ECO:0007669"/>
    <property type="project" value="InterPro"/>
</dbReference>
<reference evidence="2" key="1">
    <citation type="submission" date="2022-10" db="EMBL/GenBank/DDBJ databases">
        <title>Mechanism of multi-heavy metal repair in Cytobacillus Firmus M7.</title>
        <authorList>
            <person name="Li X."/>
            <person name="Yu C."/>
        </authorList>
    </citation>
    <scope>NUCLEOTIDE SEQUENCE</scope>
    <source>
        <strain evidence="2">M7</strain>
    </source>
</reference>
<proteinExistence type="predicted"/>
<feature type="domain" description="CheR-type methyltransferase" evidence="1">
    <location>
        <begin position="1"/>
        <end position="275"/>
    </location>
</feature>
<evidence type="ECO:0000313" key="3">
    <source>
        <dbReference type="Proteomes" id="UP001163104"/>
    </source>
</evidence>
<dbReference type="Pfam" id="PF03705">
    <property type="entry name" value="CheR_N"/>
    <property type="match status" value="1"/>
</dbReference>
<dbReference type="InterPro" id="IPR050903">
    <property type="entry name" value="Bact_Chemotaxis_MeTrfase"/>
</dbReference>
<dbReference type="EMBL" id="CP107027">
    <property type="protein sequence ID" value="UYG97708.1"/>
    <property type="molecule type" value="Genomic_DNA"/>
</dbReference>
<dbReference type="PROSITE" id="PS50123">
    <property type="entry name" value="CHER"/>
    <property type="match status" value="1"/>
</dbReference>
<name>A0AA46PM26_CYTFI</name>
<dbReference type="InterPro" id="IPR029063">
    <property type="entry name" value="SAM-dependent_MTases_sf"/>
</dbReference>
<dbReference type="RefSeq" id="WP_263600078.1">
    <property type="nucleotide sequence ID" value="NZ_CP107027.1"/>
</dbReference>
<dbReference type="Proteomes" id="UP001163104">
    <property type="component" value="Chromosome"/>
</dbReference>
<dbReference type="InterPro" id="IPR022641">
    <property type="entry name" value="CheR_N"/>
</dbReference>
<evidence type="ECO:0000259" key="1">
    <source>
        <dbReference type="PROSITE" id="PS50123"/>
    </source>
</evidence>
<dbReference type="PRINTS" id="PR00996">
    <property type="entry name" value="CHERMTFRASE"/>
</dbReference>